<evidence type="ECO:0000256" key="6">
    <source>
        <dbReference type="SAM" id="Phobius"/>
    </source>
</evidence>
<feature type="transmembrane region" description="Helical" evidence="6">
    <location>
        <begin position="12"/>
        <end position="33"/>
    </location>
</feature>
<evidence type="ECO:0000313" key="8">
    <source>
        <dbReference type="EMBL" id="KAK5087745.1"/>
    </source>
</evidence>
<dbReference type="PRINTS" id="PR00090">
    <property type="entry name" value="RNGDIOXGNASE"/>
</dbReference>
<keyword evidence="6" id="KW-0812">Transmembrane</keyword>
<evidence type="ECO:0000259" key="7">
    <source>
        <dbReference type="PROSITE" id="PS51296"/>
    </source>
</evidence>
<dbReference type="SUPFAM" id="SSF50022">
    <property type="entry name" value="ISP domain"/>
    <property type="match status" value="1"/>
</dbReference>
<keyword evidence="3" id="KW-0560">Oxidoreductase</keyword>
<dbReference type="EMBL" id="JAVRRG010000083">
    <property type="protein sequence ID" value="KAK5087745.1"/>
    <property type="molecule type" value="Genomic_DNA"/>
</dbReference>
<dbReference type="Gene3D" id="2.102.10.10">
    <property type="entry name" value="Rieske [2Fe-2S] iron-sulphur domain"/>
    <property type="match status" value="1"/>
</dbReference>
<dbReference type="InterPro" id="IPR017941">
    <property type="entry name" value="Rieske_2Fe-2S"/>
</dbReference>
<evidence type="ECO:0000256" key="3">
    <source>
        <dbReference type="ARBA" id="ARBA00023002"/>
    </source>
</evidence>
<keyword evidence="6" id="KW-0472">Membrane</keyword>
<reference evidence="8 9" key="1">
    <citation type="submission" date="2023-08" db="EMBL/GenBank/DDBJ databases">
        <title>Black Yeasts Isolated from many extreme environments.</title>
        <authorList>
            <person name="Coleine C."/>
            <person name="Stajich J.E."/>
            <person name="Selbmann L."/>
        </authorList>
    </citation>
    <scope>NUCLEOTIDE SEQUENCE [LARGE SCALE GENOMIC DNA]</scope>
    <source>
        <strain evidence="8 9">CCFEE 5885</strain>
    </source>
</reference>
<evidence type="ECO:0000256" key="5">
    <source>
        <dbReference type="ARBA" id="ARBA00023014"/>
    </source>
</evidence>
<dbReference type="PANTHER" id="PTHR43756">
    <property type="entry name" value="CHOLINE MONOOXYGENASE, CHLOROPLASTIC"/>
    <property type="match status" value="1"/>
</dbReference>
<name>A0ABR0K640_9EURO</name>
<evidence type="ECO:0000256" key="1">
    <source>
        <dbReference type="ARBA" id="ARBA00022714"/>
    </source>
</evidence>
<proteinExistence type="predicted"/>
<accession>A0ABR0K640</accession>
<dbReference type="Pfam" id="PF00355">
    <property type="entry name" value="Rieske"/>
    <property type="match status" value="1"/>
</dbReference>
<organism evidence="8 9">
    <name type="scientific">Lithohypha guttulata</name>
    <dbReference type="NCBI Taxonomy" id="1690604"/>
    <lineage>
        <taxon>Eukaryota</taxon>
        <taxon>Fungi</taxon>
        <taxon>Dikarya</taxon>
        <taxon>Ascomycota</taxon>
        <taxon>Pezizomycotina</taxon>
        <taxon>Eurotiomycetes</taxon>
        <taxon>Chaetothyriomycetidae</taxon>
        <taxon>Chaetothyriales</taxon>
        <taxon>Trichomeriaceae</taxon>
        <taxon>Lithohypha</taxon>
    </lineage>
</organism>
<dbReference type="Gene3D" id="3.90.380.10">
    <property type="entry name" value="Naphthalene 1,2-dioxygenase Alpha Subunit, Chain A, domain 1"/>
    <property type="match status" value="1"/>
</dbReference>
<dbReference type="PROSITE" id="PS51296">
    <property type="entry name" value="RIESKE"/>
    <property type="match status" value="1"/>
</dbReference>
<keyword evidence="9" id="KW-1185">Reference proteome</keyword>
<keyword evidence="2" id="KW-0479">Metal-binding</keyword>
<dbReference type="PANTHER" id="PTHR43756:SF5">
    <property type="entry name" value="CHOLINE MONOOXYGENASE, CHLOROPLASTIC"/>
    <property type="match status" value="1"/>
</dbReference>
<evidence type="ECO:0000313" key="9">
    <source>
        <dbReference type="Proteomes" id="UP001345013"/>
    </source>
</evidence>
<keyword evidence="6" id="KW-1133">Transmembrane helix</keyword>
<dbReference type="CDD" id="cd03469">
    <property type="entry name" value="Rieske_RO_Alpha_N"/>
    <property type="match status" value="1"/>
</dbReference>
<evidence type="ECO:0000256" key="2">
    <source>
        <dbReference type="ARBA" id="ARBA00022723"/>
    </source>
</evidence>
<dbReference type="PROSITE" id="PS00570">
    <property type="entry name" value="RING_HYDROXYL_ALPHA"/>
    <property type="match status" value="1"/>
</dbReference>
<keyword evidence="5" id="KW-0411">Iron-sulfur</keyword>
<keyword evidence="1" id="KW-0001">2Fe-2S</keyword>
<dbReference type="Proteomes" id="UP001345013">
    <property type="component" value="Unassembled WGS sequence"/>
</dbReference>
<evidence type="ECO:0000256" key="4">
    <source>
        <dbReference type="ARBA" id="ARBA00023004"/>
    </source>
</evidence>
<gene>
    <name evidence="8" type="ORF">LTR24_006455</name>
</gene>
<dbReference type="InterPro" id="IPR001663">
    <property type="entry name" value="Rng_hydr_dOase-A"/>
</dbReference>
<dbReference type="InterPro" id="IPR036922">
    <property type="entry name" value="Rieske_2Fe-2S_sf"/>
</dbReference>
<protein>
    <recommendedName>
        <fullName evidence="7">Rieske domain-containing protein</fullName>
    </recommendedName>
</protein>
<feature type="domain" description="Rieske" evidence="7">
    <location>
        <begin position="80"/>
        <end position="166"/>
    </location>
</feature>
<keyword evidence="4" id="KW-0408">Iron</keyword>
<dbReference type="InterPro" id="IPR015881">
    <property type="entry name" value="ARHD_Rieske_2Fe_2S"/>
</dbReference>
<comment type="caution">
    <text evidence="8">The sequence shown here is derived from an EMBL/GenBank/DDBJ whole genome shotgun (WGS) entry which is preliminary data.</text>
</comment>
<sequence>MGLLSFPSTVFPLWVLAASVLVYCMGGLLLKLVESKIQKAQDLAAAKDDSEKGTLHASSQIDPEEEFQLEKRAFLSKTWLFLCHSSRFARIGDYHTFDIAGISFFVVLGRDEKLRAFHNVCRHRAYQVVRKSCGNSNRFSCNYHGWQYDDHGMLVKAPKFEDMPGFVPWENGLFEVKLILTEEGLVFVNFASSTKGLPFAGLRSKLPAPELQWKESFVFSTDLNWKNVARGFAQRVAWSQATFGWANPWRKQKPTRQLGPLSILRELEQGAWCTMTALPIKASKTDVVCDVFGIDSTIDSGCIVQRWKARLEKEVATFSSIESEQLQPFIYECGGEYFTLSGAKANRMQDVRSSFLLFSASILDRKHSRALAQAQLFDLPVQLAVTMRPRRLRILWIGRLTHRSVPRSQSAPRLSSGELSLWNSESLYELGICVLKSLENRQTCNRIRDSLSWTPYLSMAGRVEPRDVLCSGSQP</sequence>